<reference evidence="2 3" key="1">
    <citation type="submission" date="2018-11" db="EMBL/GenBank/DDBJ databases">
        <authorList>
            <consortium name="Pathogen Informatics"/>
        </authorList>
    </citation>
    <scope>NUCLEOTIDE SEQUENCE [LARGE SCALE GENOMIC DNA]</scope>
    <source>
        <strain evidence="2 3">MHpl1</strain>
    </source>
</reference>
<sequence>MVDKKNRIFSQFLTAVNQYKTSRDVSALQDGKKRLETDRADINTKLTNAIAVFKEEGQNVYDKAQDLLRYEKAIMDSLDGYITSVQKSQQKSASPEDTQFTQKVTDARTRSESILASL</sequence>
<proteinExistence type="predicted"/>
<gene>
    <name evidence="2" type="ORF">HPLM_LOCUS20022</name>
</gene>
<feature type="region of interest" description="Disordered" evidence="1">
    <location>
        <begin position="86"/>
        <end position="118"/>
    </location>
</feature>
<accession>A0A3P8C824</accession>
<dbReference type="EMBL" id="UZAF01021783">
    <property type="protein sequence ID" value="VDO80945.1"/>
    <property type="molecule type" value="Genomic_DNA"/>
</dbReference>
<dbReference type="STRING" id="6290.A0A3P8C824"/>
<evidence type="ECO:0000313" key="2">
    <source>
        <dbReference type="EMBL" id="VDO80945.1"/>
    </source>
</evidence>
<evidence type="ECO:0000256" key="1">
    <source>
        <dbReference type="SAM" id="MobiDB-lite"/>
    </source>
</evidence>
<name>A0A3P8C824_HAEPC</name>
<dbReference type="Proteomes" id="UP000268014">
    <property type="component" value="Unassembled WGS sequence"/>
</dbReference>
<evidence type="ECO:0000313" key="3">
    <source>
        <dbReference type="Proteomes" id="UP000268014"/>
    </source>
</evidence>
<feature type="compositionally biased region" description="Polar residues" evidence="1">
    <location>
        <begin position="86"/>
        <end position="104"/>
    </location>
</feature>
<dbReference type="AlphaFoldDB" id="A0A3P8C824"/>
<organism evidence="2 3">
    <name type="scientific">Haemonchus placei</name>
    <name type="common">Barber's pole worm</name>
    <dbReference type="NCBI Taxonomy" id="6290"/>
    <lineage>
        <taxon>Eukaryota</taxon>
        <taxon>Metazoa</taxon>
        <taxon>Ecdysozoa</taxon>
        <taxon>Nematoda</taxon>
        <taxon>Chromadorea</taxon>
        <taxon>Rhabditida</taxon>
        <taxon>Rhabditina</taxon>
        <taxon>Rhabditomorpha</taxon>
        <taxon>Strongyloidea</taxon>
        <taxon>Trichostrongylidae</taxon>
        <taxon>Haemonchus</taxon>
    </lineage>
</organism>
<dbReference type="OrthoDB" id="310030at2759"/>
<keyword evidence="3" id="KW-1185">Reference proteome</keyword>
<protein>
    <submittedName>
        <fullName evidence="2">Uncharacterized protein</fullName>
    </submittedName>
</protein>